<keyword evidence="2" id="KW-0472">Membrane</keyword>
<dbReference type="GeneID" id="20345404"/>
<dbReference type="SUPFAM" id="SSF54236">
    <property type="entry name" value="Ubiquitin-like"/>
    <property type="match status" value="1"/>
</dbReference>
<dbReference type="RefSeq" id="XP_009221008.1">
    <property type="nucleotide sequence ID" value="XM_009222744.1"/>
</dbReference>
<evidence type="ECO:0000256" key="2">
    <source>
        <dbReference type="SAM" id="Phobius"/>
    </source>
</evidence>
<dbReference type="EMBL" id="GL385396">
    <property type="protein sequence ID" value="EJT79863.1"/>
    <property type="molecule type" value="Genomic_DNA"/>
</dbReference>
<dbReference type="Gene3D" id="3.10.20.90">
    <property type="entry name" value="Phosphatidylinositol 3-kinase Catalytic Subunit, Chain A, domain 1"/>
    <property type="match status" value="1"/>
</dbReference>
<evidence type="ECO:0000256" key="1">
    <source>
        <dbReference type="SAM" id="MobiDB-lite"/>
    </source>
</evidence>
<accession>J3NUJ0</accession>
<keyword evidence="5" id="KW-1185">Reference proteome</keyword>
<organism evidence="3">
    <name type="scientific">Gaeumannomyces tritici (strain R3-111a-1)</name>
    <name type="common">Wheat and barley take-all root rot fungus</name>
    <name type="synonym">Gaeumannomyces graminis var. tritici</name>
    <dbReference type="NCBI Taxonomy" id="644352"/>
    <lineage>
        <taxon>Eukaryota</taxon>
        <taxon>Fungi</taxon>
        <taxon>Dikarya</taxon>
        <taxon>Ascomycota</taxon>
        <taxon>Pezizomycotina</taxon>
        <taxon>Sordariomycetes</taxon>
        <taxon>Sordariomycetidae</taxon>
        <taxon>Magnaporthales</taxon>
        <taxon>Magnaporthaceae</taxon>
        <taxon>Gaeumannomyces</taxon>
    </lineage>
</organism>
<evidence type="ECO:0000313" key="5">
    <source>
        <dbReference type="Proteomes" id="UP000006039"/>
    </source>
</evidence>
<evidence type="ECO:0000313" key="4">
    <source>
        <dbReference type="EnsemblFungi" id="EJT79863"/>
    </source>
</evidence>
<proteinExistence type="predicted"/>
<dbReference type="Proteomes" id="UP000006039">
    <property type="component" value="Unassembled WGS sequence"/>
</dbReference>
<keyword evidence="2" id="KW-1133">Transmembrane helix</keyword>
<dbReference type="HOGENOM" id="CLU_1235085_0_0_1"/>
<keyword evidence="2" id="KW-0812">Transmembrane</keyword>
<reference evidence="4" key="5">
    <citation type="submission" date="2018-04" db="UniProtKB">
        <authorList>
            <consortium name="EnsemblFungi"/>
        </authorList>
    </citation>
    <scope>IDENTIFICATION</scope>
    <source>
        <strain evidence="4">R3-111a-1</strain>
    </source>
</reference>
<dbReference type="InterPro" id="IPR029071">
    <property type="entry name" value="Ubiquitin-like_domsf"/>
</dbReference>
<dbReference type="AlphaFoldDB" id="J3NUJ0"/>
<reference evidence="5" key="1">
    <citation type="submission" date="2010-07" db="EMBL/GenBank/DDBJ databases">
        <title>The genome sequence of Gaeumannomyces graminis var. tritici strain R3-111a-1.</title>
        <authorList>
            <consortium name="The Broad Institute Genome Sequencing Platform"/>
            <person name="Ma L.-J."/>
            <person name="Dead R."/>
            <person name="Young S."/>
            <person name="Zeng Q."/>
            <person name="Koehrsen M."/>
            <person name="Alvarado L."/>
            <person name="Berlin A."/>
            <person name="Chapman S.B."/>
            <person name="Chen Z."/>
            <person name="Freedman E."/>
            <person name="Gellesch M."/>
            <person name="Goldberg J."/>
            <person name="Griggs A."/>
            <person name="Gujja S."/>
            <person name="Heilman E.R."/>
            <person name="Heiman D."/>
            <person name="Hepburn T."/>
            <person name="Howarth C."/>
            <person name="Jen D."/>
            <person name="Larson L."/>
            <person name="Mehta T."/>
            <person name="Neiman D."/>
            <person name="Pearson M."/>
            <person name="Roberts A."/>
            <person name="Saif S."/>
            <person name="Shea T."/>
            <person name="Shenoy N."/>
            <person name="Sisk P."/>
            <person name="Stolte C."/>
            <person name="Sykes S."/>
            <person name="Walk T."/>
            <person name="White J."/>
            <person name="Yandava C."/>
            <person name="Haas B."/>
            <person name="Nusbaum C."/>
            <person name="Birren B."/>
        </authorList>
    </citation>
    <scope>NUCLEOTIDE SEQUENCE [LARGE SCALE GENOMIC DNA]</scope>
    <source>
        <strain evidence="5">R3-111a-1</strain>
    </source>
</reference>
<name>J3NUJ0_GAET3</name>
<gene>
    <name evidence="4" type="primary">20345404</name>
    <name evidence="3" type="ORF">GGTG_04946</name>
</gene>
<protein>
    <recommendedName>
        <fullName evidence="6">Ubiquitin-like domain-containing protein</fullName>
    </recommendedName>
</protein>
<feature type="transmembrane region" description="Helical" evidence="2">
    <location>
        <begin position="166"/>
        <end position="186"/>
    </location>
</feature>
<evidence type="ECO:0000313" key="3">
    <source>
        <dbReference type="EMBL" id="EJT79863.1"/>
    </source>
</evidence>
<sequence>MAKKVVQQRMIAVVVRGLEEAQPGADRLRSSAMPPDKKRAPAPATTPSSPSVAVGPRQARSAKKAADSPGPSPIDARPAGSQAAANSDIITIWVVNDQEIIKSVNVHRDFALQNLIEPFCRAVNRKEGGMWLLFKGTPIPLQATPRKLAMSNGEALRMTRLRGFHFYYFVAKLCLDLLMLVVMYLFCTAHWNVLLSPSGDLPDPELPVVRLAVWCKVQLLRLVM</sequence>
<feature type="region of interest" description="Disordered" evidence="1">
    <location>
        <begin position="22"/>
        <end position="80"/>
    </location>
</feature>
<evidence type="ECO:0008006" key="6">
    <source>
        <dbReference type="Google" id="ProtNLM"/>
    </source>
</evidence>
<dbReference type="VEuPathDB" id="FungiDB:GGTG_04946"/>
<reference evidence="3" key="2">
    <citation type="submission" date="2010-07" db="EMBL/GenBank/DDBJ databases">
        <authorList>
            <consortium name="The Broad Institute Genome Sequencing Platform"/>
            <consortium name="Broad Institute Genome Sequencing Center for Infectious Disease"/>
            <person name="Ma L.-J."/>
            <person name="Dead R."/>
            <person name="Young S."/>
            <person name="Zeng Q."/>
            <person name="Koehrsen M."/>
            <person name="Alvarado L."/>
            <person name="Berlin A."/>
            <person name="Chapman S.B."/>
            <person name="Chen Z."/>
            <person name="Freedman E."/>
            <person name="Gellesch M."/>
            <person name="Goldberg J."/>
            <person name="Griggs A."/>
            <person name="Gujja S."/>
            <person name="Heilman E.R."/>
            <person name="Heiman D."/>
            <person name="Hepburn T."/>
            <person name="Howarth C."/>
            <person name="Jen D."/>
            <person name="Larson L."/>
            <person name="Mehta T."/>
            <person name="Neiman D."/>
            <person name="Pearson M."/>
            <person name="Roberts A."/>
            <person name="Saif S."/>
            <person name="Shea T."/>
            <person name="Shenoy N."/>
            <person name="Sisk P."/>
            <person name="Stolte C."/>
            <person name="Sykes S."/>
            <person name="Walk T."/>
            <person name="White J."/>
            <person name="Yandava C."/>
            <person name="Haas B."/>
            <person name="Nusbaum C."/>
            <person name="Birren B."/>
        </authorList>
    </citation>
    <scope>NUCLEOTIDE SEQUENCE</scope>
    <source>
        <strain evidence="3">R3-111a-1</strain>
    </source>
</reference>
<reference evidence="3" key="3">
    <citation type="submission" date="2010-09" db="EMBL/GenBank/DDBJ databases">
        <title>Annotation of Gaeumannomyces graminis var. tritici R3-111a-1.</title>
        <authorList>
            <consortium name="The Broad Institute Genome Sequencing Platform"/>
            <person name="Ma L.-J."/>
            <person name="Dead R."/>
            <person name="Young S.K."/>
            <person name="Zeng Q."/>
            <person name="Gargeya S."/>
            <person name="Fitzgerald M."/>
            <person name="Haas B."/>
            <person name="Abouelleil A."/>
            <person name="Alvarado L."/>
            <person name="Arachchi H.M."/>
            <person name="Berlin A."/>
            <person name="Brown A."/>
            <person name="Chapman S.B."/>
            <person name="Chen Z."/>
            <person name="Dunbar C."/>
            <person name="Freedman E."/>
            <person name="Gearin G."/>
            <person name="Gellesch M."/>
            <person name="Goldberg J."/>
            <person name="Griggs A."/>
            <person name="Gujja S."/>
            <person name="Heiman D."/>
            <person name="Howarth C."/>
            <person name="Larson L."/>
            <person name="Lui A."/>
            <person name="MacDonald P.J.P."/>
            <person name="Mehta T."/>
            <person name="Montmayeur A."/>
            <person name="Murphy C."/>
            <person name="Neiman D."/>
            <person name="Pearson M."/>
            <person name="Priest M."/>
            <person name="Roberts A."/>
            <person name="Saif S."/>
            <person name="Shea T."/>
            <person name="Shenoy N."/>
            <person name="Sisk P."/>
            <person name="Stolte C."/>
            <person name="Sykes S."/>
            <person name="Yandava C."/>
            <person name="Wortman J."/>
            <person name="Nusbaum C."/>
            <person name="Birren B."/>
        </authorList>
    </citation>
    <scope>NUCLEOTIDE SEQUENCE</scope>
    <source>
        <strain evidence="3">R3-111a-1</strain>
    </source>
</reference>
<feature type="compositionally biased region" description="Low complexity" evidence="1">
    <location>
        <begin position="41"/>
        <end position="54"/>
    </location>
</feature>
<reference evidence="4" key="4">
    <citation type="journal article" date="2015" name="G3 (Bethesda)">
        <title>Genome sequences of three phytopathogenic species of the Magnaporthaceae family of fungi.</title>
        <authorList>
            <person name="Okagaki L.H."/>
            <person name="Nunes C.C."/>
            <person name="Sailsbery J."/>
            <person name="Clay B."/>
            <person name="Brown D."/>
            <person name="John T."/>
            <person name="Oh Y."/>
            <person name="Young N."/>
            <person name="Fitzgerald M."/>
            <person name="Haas B.J."/>
            <person name="Zeng Q."/>
            <person name="Young S."/>
            <person name="Adiconis X."/>
            <person name="Fan L."/>
            <person name="Levin J.Z."/>
            <person name="Mitchell T.K."/>
            <person name="Okubara P.A."/>
            <person name="Farman M.L."/>
            <person name="Kohn L.M."/>
            <person name="Birren B."/>
            <person name="Ma L.-J."/>
            <person name="Dean R.A."/>
        </authorList>
    </citation>
    <scope>NUCLEOTIDE SEQUENCE</scope>
    <source>
        <strain evidence="4">R3-111a-1</strain>
    </source>
</reference>
<dbReference type="EnsemblFungi" id="EJT79863">
    <property type="protein sequence ID" value="EJT79863"/>
    <property type="gene ID" value="GGTG_04946"/>
</dbReference>